<gene>
    <name evidence="2" type="ORF">FVE85_5847</name>
</gene>
<dbReference type="EMBL" id="VRMN01000001">
    <property type="protein sequence ID" value="KAA8498262.1"/>
    <property type="molecule type" value="Genomic_DNA"/>
</dbReference>
<dbReference type="Pfam" id="PF16053">
    <property type="entry name" value="MRP-S34"/>
    <property type="match status" value="1"/>
</dbReference>
<sequence>MWAVAGLRAAALRVSPIFGCVVVAAPGSSVFARTFATKEKRSKGKKQPHEYLYSGLNLANVLATIPGYGFEDLDPLANAIKKPSSSSLSSPPPSSPQSTTDEAERAEPGAKSTAEYAKVARGTWLRGGLDETYWQVVKVVHGYRQGNKYTRNRFYGKLTRKGYTSGRLSRITSTMKKDWVLYESQAQLLPAAEAKLAVVAATNPESDMPKGRALYYALKAKHAAQRTEALKATNTWGLPKTKRRAASSGSTSSESPSTDVQMDS</sequence>
<reference evidence="3" key="1">
    <citation type="journal article" date="2019" name="Nat. Commun.">
        <title>Expansion of phycobilisome linker gene families in mesophilic red algae.</title>
        <authorList>
            <person name="Lee J."/>
            <person name="Kim D."/>
            <person name="Bhattacharya D."/>
            <person name="Yoon H.S."/>
        </authorList>
    </citation>
    <scope>NUCLEOTIDE SEQUENCE [LARGE SCALE GENOMIC DNA]</scope>
    <source>
        <strain evidence="3">CCMP 1328</strain>
    </source>
</reference>
<organism evidence="2 3">
    <name type="scientific">Porphyridium purpureum</name>
    <name type="common">Red alga</name>
    <name type="synonym">Porphyridium cruentum</name>
    <dbReference type="NCBI Taxonomy" id="35688"/>
    <lineage>
        <taxon>Eukaryota</taxon>
        <taxon>Rhodophyta</taxon>
        <taxon>Bangiophyceae</taxon>
        <taxon>Porphyridiales</taxon>
        <taxon>Porphyridiaceae</taxon>
        <taxon>Porphyridium</taxon>
    </lineage>
</organism>
<feature type="region of interest" description="Disordered" evidence="1">
    <location>
        <begin position="231"/>
        <end position="264"/>
    </location>
</feature>
<dbReference type="GO" id="GO:0005739">
    <property type="term" value="C:mitochondrion"/>
    <property type="evidence" value="ECO:0007669"/>
    <property type="project" value="InterPro"/>
</dbReference>
<dbReference type="Proteomes" id="UP000324585">
    <property type="component" value="Unassembled WGS sequence"/>
</dbReference>
<evidence type="ECO:0000313" key="3">
    <source>
        <dbReference type="Proteomes" id="UP000324585"/>
    </source>
</evidence>
<protein>
    <submittedName>
        <fullName evidence="2">Uncharacterized protein</fullName>
    </submittedName>
</protein>
<accession>A0A5J4Z517</accession>
<dbReference type="GO" id="GO:0003735">
    <property type="term" value="F:structural constituent of ribosome"/>
    <property type="evidence" value="ECO:0007669"/>
    <property type="project" value="InterPro"/>
</dbReference>
<dbReference type="AlphaFoldDB" id="A0A5J4Z517"/>
<keyword evidence="3" id="KW-1185">Reference proteome</keyword>
<feature type="region of interest" description="Disordered" evidence="1">
    <location>
        <begin position="81"/>
        <end position="113"/>
    </location>
</feature>
<comment type="caution">
    <text evidence="2">The sequence shown here is derived from an EMBL/GenBank/DDBJ whole genome shotgun (WGS) entry which is preliminary data.</text>
</comment>
<evidence type="ECO:0000313" key="2">
    <source>
        <dbReference type="EMBL" id="KAA8498262.1"/>
    </source>
</evidence>
<evidence type="ECO:0000256" key="1">
    <source>
        <dbReference type="SAM" id="MobiDB-lite"/>
    </source>
</evidence>
<name>A0A5J4Z517_PORPP</name>
<feature type="compositionally biased region" description="Low complexity" evidence="1">
    <location>
        <begin position="247"/>
        <end position="257"/>
    </location>
</feature>
<proteinExistence type="predicted"/>
<dbReference type="InterPro" id="IPR032053">
    <property type="entry name" value="Ribosomal_mS34"/>
</dbReference>